<dbReference type="Gene3D" id="3.20.20.100">
    <property type="entry name" value="NADP-dependent oxidoreductase domain"/>
    <property type="match status" value="1"/>
</dbReference>
<sequence>MSKALTAVKREIGKTGIKVSAIGLGCMSLAPGVYGKVDDEESVRLLNRALDIGCDFWDTANIYGKGHSEKTISQVLKGRRKDVFLATKFGIDNSSAVPKANGDPEYLTRCCDESLERLGTDYIDLYYVHRIDQDIPIETTVAAMAKLVEQGKVKYLGLSECSAATLRRAHKVHPITAVQVEYSPWTLDIETSGLLETCRELGVSVVAFAPIGRGLLAGQIRSYDDFDADDNRRNHPRFQGENFAKNIELVDKIKEIAEKKGVTSAQLCLAWLLAQGDDIFVIPGTRKEKRLLENFVAGSIQLTSEEMLEIRHITESFDAAGDRYHLSMMNLLDSKK</sequence>
<dbReference type="GO" id="GO:0016491">
    <property type="term" value="F:oxidoreductase activity"/>
    <property type="evidence" value="ECO:0007669"/>
    <property type="project" value="UniProtKB-KW"/>
</dbReference>
<organism evidence="3 4">
    <name type="scientific">Umbelopsis vinacea</name>
    <dbReference type="NCBI Taxonomy" id="44442"/>
    <lineage>
        <taxon>Eukaryota</taxon>
        <taxon>Fungi</taxon>
        <taxon>Fungi incertae sedis</taxon>
        <taxon>Mucoromycota</taxon>
        <taxon>Mucoromycotina</taxon>
        <taxon>Umbelopsidomycetes</taxon>
        <taxon>Umbelopsidales</taxon>
        <taxon>Umbelopsidaceae</taxon>
        <taxon>Umbelopsis</taxon>
    </lineage>
</organism>
<evidence type="ECO:0000256" key="1">
    <source>
        <dbReference type="ARBA" id="ARBA00023002"/>
    </source>
</evidence>
<evidence type="ECO:0000313" key="4">
    <source>
        <dbReference type="Proteomes" id="UP000612746"/>
    </source>
</evidence>
<name>A0A8H7UAR4_9FUNG</name>
<evidence type="ECO:0000259" key="2">
    <source>
        <dbReference type="Pfam" id="PF00248"/>
    </source>
</evidence>
<proteinExistence type="predicted"/>
<dbReference type="InterPro" id="IPR036812">
    <property type="entry name" value="NAD(P)_OxRdtase_dom_sf"/>
</dbReference>
<dbReference type="PRINTS" id="PR00069">
    <property type="entry name" value="ALDKETRDTASE"/>
</dbReference>
<dbReference type="OrthoDB" id="37537at2759"/>
<feature type="domain" description="NADP-dependent oxidoreductase" evidence="2">
    <location>
        <begin position="22"/>
        <end position="313"/>
    </location>
</feature>
<dbReference type="Pfam" id="PF00248">
    <property type="entry name" value="Aldo_ket_red"/>
    <property type="match status" value="1"/>
</dbReference>
<keyword evidence="1" id="KW-0560">Oxidoreductase</keyword>
<dbReference type="CDD" id="cd19076">
    <property type="entry name" value="AKR_AKR13A_13D"/>
    <property type="match status" value="1"/>
</dbReference>
<dbReference type="EMBL" id="JAEPRA010000011">
    <property type="protein sequence ID" value="KAG2178641.1"/>
    <property type="molecule type" value="Genomic_DNA"/>
</dbReference>
<keyword evidence="4" id="KW-1185">Reference proteome</keyword>
<dbReference type="InterPro" id="IPR050791">
    <property type="entry name" value="Aldo-Keto_reductase"/>
</dbReference>
<dbReference type="Proteomes" id="UP000612746">
    <property type="component" value="Unassembled WGS sequence"/>
</dbReference>
<dbReference type="SUPFAM" id="SSF51430">
    <property type="entry name" value="NAD(P)-linked oxidoreductase"/>
    <property type="match status" value="1"/>
</dbReference>
<dbReference type="PANTHER" id="PTHR43625:SF40">
    <property type="entry name" value="ALDO-KETO REDUCTASE YAKC [NADP(+)]"/>
    <property type="match status" value="1"/>
</dbReference>
<dbReference type="InterPro" id="IPR023210">
    <property type="entry name" value="NADP_OxRdtase_dom"/>
</dbReference>
<gene>
    <name evidence="3" type="ORF">INT44_001794</name>
</gene>
<dbReference type="AlphaFoldDB" id="A0A8H7UAR4"/>
<accession>A0A8H7UAR4</accession>
<protein>
    <recommendedName>
        <fullName evidence="2">NADP-dependent oxidoreductase domain-containing protein</fullName>
    </recommendedName>
</protein>
<dbReference type="InterPro" id="IPR020471">
    <property type="entry name" value="AKR"/>
</dbReference>
<reference evidence="3" key="1">
    <citation type="submission" date="2020-12" db="EMBL/GenBank/DDBJ databases">
        <title>Metabolic potential, ecology and presence of endohyphal bacteria is reflected in genomic diversity of Mucoromycotina.</title>
        <authorList>
            <person name="Muszewska A."/>
            <person name="Okrasinska A."/>
            <person name="Steczkiewicz K."/>
            <person name="Drgas O."/>
            <person name="Orlowska M."/>
            <person name="Perlinska-Lenart U."/>
            <person name="Aleksandrzak-Piekarczyk T."/>
            <person name="Szatraj K."/>
            <person name="Zielenkiewicz U."/>
            <person name="Pilsyk S."/>
            <person name="Malc E."/>
            <person name="Mieczkowski P."/>
            <person name="Kruszewska J.S."/>
            <person name="Biernat P."/>
            <person name="Pawlowska J."/>
        </authorList>
    </citation>
    <scope>NUCLEOTIDE SEQUENCE</scope>
    <source>
        <strain evidence="3">WA0000051536</strain>
    </source>
</reference>
<comment type="caution">
    <text evidence="3">The sequence shown here is derived from an EMBL/GenBank/DDBJ whole genome shotgun (WGS) entry which is preliminary data.</text>
</comment>
<dbReference type="GO" id="GO:0005737">
    <property type="term" value="C:cytoplasm"/>
    <property type="evidence" value="ECO:0007669"/>
    <property type="project" value="TreeGrafter"/>
</dbReference>
<evidence type="ECO:0000313" key="3">
    <source>
        <dbReference type="EMBL" id="KAG2178641.1"/>
    </source>
</evidence>
<dbReference type="PANTHER" id="PTHR43625">
    <property type="entry name" value="AFLATOXIN B1 ALDEHYDE REDUCTASE"/>
    <property type="match status" value="1"/>
</dbReference>